<dbReference type="Pfam" id="PF02984">
    <property type="entry name" value="Cyclin_C"/>
    <property type="match status" value="1"/>
</dbReference>
<feature type="transmembrane region" description="Helical" evidence="1">
    <location>
        <begin position="26"/>
        <end position="46"/>
    </location>
</feature>
<gene>
    <name evidence="3" type="ORF">KI387_002426</name>
</gene>
<feature type="non-terminal residue" evidence="3">
    <location>
        <position position="53"/>
    </location>
</feature>
<dbReference type="InterPro" id="IPR036915">
    <property type="entry name" value="Cyclin-like_sf"/>
</dbReference>
<reference evidence="3 4" key="1">
    <citation type="journal article" date="2021" name="Nat. Plants">
        <title>The Taxus genome provides insights into paclitaxel biosynthesis.</title>
        <authorList>
            <person name="Xiong X."/>
            <person name="Gou J."/>
            <person name="Liao Q."/>
            <person name="Li Y."/>
            <person name="Zhou Q."/>
            <person name="Bi G."/>
            <person name="Li C."/>
            <person name="Du R."/>
            <person name="Wang X."/>
            <person name="Sun T."/>
            <person name="Guo L."/>
            <person name="Liang H."/>
            <person name="Lu P."/>
            <person name="Wu Y."/>
            <person name="Zhang Z."/>
            <person name="Ro D.K."/>
            <person name="Shang Y."/>
            <person name="Huang S."/>
            <person name="Yan J."/>
        </authorList>
    </citation>
    <scope>NUCLEOTIDE SEQUENCE [LARGE SCALE GENOMIC DNA]</scope>
    <source>
        <strain evidence="3">Ta-2019</strain>
    </source>
</reference>
<dbReference type="EMBL" id="JAHRHJ020000001">
    <property type="protein sequence ID" value="KAH9330318.1"/>
    <property type="molecule type" value="Genomic_DNA"/>
</dbReference>
<keyword evidence="1" id="KW-1133">Transmembrane helix</keyword>
<evidence type="ECO:0000256" key="1">
    <source>
        <dbReference type="SAM" id="Phobius"/>
    </source>
</evidence>
<dbReference type="AlphaFoldDB" id="A0AA38LM82"/>
<feature type="domain" description="Cyclin C-terminal" evidence="2">
    <location>
        <begin position="7"/>
        <end position="53"/>
    </location>
</feature>
<dbReference type="SUPFAM" id="SSF47954">
    <property type="entry name" value="Cyclin-like"/>
    <property type="match status" value="1"/>
</dbReference>
<accession>A0AA38LM82</accession>
<proteinExistence type="predicted"/>
<dbReference type="Gene3D" id="1.10.472.10">
    <property type="entry name" value="Cyclin-like"/>
    <property type="match status" value="1"/>
</dbReference>
<keyword evidence="1" id="KW-0812">Transmembrane</keyword>
<evidence type="ECO:0000259" key="2">
    <source>
        <dbReference type="Pfam" id="PF02984"/>
    </source>
</evidence>
<comment type="caution">
    <text evidence="3">The sequence shown here is derived from an EMBL/GenBank/DDBJ whole genome shotgun (WGS) entry which is preliminary data.</text>
</comment>
<organism evidence="3 4">
    <name type="scientific">Taxus chinensis</name>
    <name type="common">Chinese yew</name>
    <name type="synonym">Taxus wallichiana var. chinensis</name>
    <dbReference type="NCBI Taxonomy" id="29808"/>
    <lineage>
        <taxon>Eukaryota</taxon>
        <taxon>Viridiplantae</taxon>
        <taxon>Streptophyta</taxon>
        <taxon>Embryophyta</taxon>
        <taxon>Tracheophyta</taxon>
        <taxon>Spermatophyta</taxon>
        <taxon>Pinopsida</taxon>
        <taxon>Pinidae</taxon>
        <taxon>Conifers II</taxon>
        <taxon>Cupressales</taxon>
        <taxon>Taxaceae</taxon>
        <taxon>Taxus</taxon>
    </lineage>
</organism>
<evidence type="ECO:0000313" key="4">
    <source>
        <dbReference type="Proteomes" id="UP000824469"/>
    </source>
</evidence>
<sequence length="53" mass="5937">IAQAQFLHLEFLANFLAELTLPDYSFLGYLPSLVAASVIFIAKLTLDPTKKPW</sequence>
<protein>
    <recommendedName>
        <fullName evidence="2">Cyclin C-terminal domain-containing protein</fullName>
    </recommendedName>
</protein>
<evidence type="ECO:0000313" key="3">
    <source>
        <dbReference type="EMBL" id="KAH9330318.1"/>
    </source>
</evidence>
<name>A0AA38LM82_TAXCH</name>
<keyword evidence="4" id="KW-1185">Reference proteome</keyword>
<dbReference type="InterPro" id="IPR004367">
    <property type="entry name" value="Cyclin_C-dom"/>
</dbReference>
<feature type="non-terminal residue" evidence="3">
    <location>
        <position position="1"/>
    </location>
</feature>
<dbReference type="Proteomes" id="UP000824469">
    <property type="component" value="Unassembled WGS sequence"/>
</dbReference>
<keyword evidence="1" id="KW-0472">Membrane</keyword>